<feature type="compositionally biased region" description="Basic and acidic residues" evidence="1">
    <location>
        <begin position="181"/>
        <end position="193"/>
    </location>
</feature>
<keyword evidence="3" id="KW-1185">Reference proteome</keyword>
<feature type="region of interest" description="Disordered" evidence="1">
    <location>
        <begin position="154"/>
        <end position="193"/>
    </location>
</feature>
<name>A0A518K3Y3_9BACT</name>
<evidence type="ECO:0000313" key="3">
    <source>
        <dbReference type="Proteomes" id="UP000316426"/>
    </source>
</evidence>
<dbReference type="KEGG" id="bmei:Spa11_06800"/>
<reference evidence="2 3" key="1">
    <citation type="submission" date="2019-02" db="EMBL/GenBank/DDBJ databases">
        <title>Deep-cultivation of Planctomycetes and their phenomic and genomic characterization uncovers novel biology.</title>
        <authorList>
            <person name="Wiegand S."/>
            <person name="Jogler M."/>
            <person name="Boedeker C."/>
            <person name="Pinto D."/>
            <person name="Vollmers J."/>
            <person name="Rivas-Marin E."/>
            <person name="Kohn T."/>
            <person name="Peeters S.H."/>
            <person name="Heuer A."/>
            <person name="Rast P."/>
            <person name="Oberbeckmann S."/>
            <person name="Bunk B."/>
            <person name="Jeske O."/>
            <person name="Meyerdierks A."/>
            <person name="Storesund J.E."/>
            <person name="Kallscheuer N."/>
            <person name="Luecker S."/>
            <person name="Lage O.M."/>
            <person name="Pohl T."/>
            <person name="Merkel B.J."/>
            <person name="Hornburger P."/>
            <person name="Mueller R.-W."/>
            <person name="Bruemmer F."/>
            <person name="Labrenz M."/>
            <person name="Spormann A.M."/>
            <person name="Op den Camp H."/>
            <person name="Overmann J."/>
            <person name="Amann R."/>
            <person name="Jetten M.S.M."/>
            <person name="Mascher T."/>
            <person name="Medema M.H."/>
            <person name="Devos D.P."/>
            <person name="Kaster A.-K."/>
            <person name="Ovreas L."/>
            <person name="Rohde M."/>
            <person name="Galperin M.Y."/>
            <person name="Jogler C."/>
        </authorList>
    </citation>
    <scope>NUCLEOTIDE SEQUENCE [LARGE SCALE GENOMIC DNA]</scope>
    <source>
        <strain evidence="2 3">Spa11</strain>
    </source>
</reference>
<dbReference type="AlphaFoldDB" id="A0A518K3Y3"/>
<gene>
    <name evidence="2" type="ORF">Spa11_06800</name>
</gene>
<evidence type="ECO:0000256" key="1">
    <source>
        <dbReference type="SAM" id="MobiDB-lite"/>
    </source>
</evidence>
<proteinExistence type="predicted"/>
<feature type="region of interest" description="Disordered" evidence="1">
    <location>
        <begin position="1"/>
        <end position="43"/>
    </location>
</feature>
<sequence>MTTRFRRTSLVPPAAEASENRQPARPFNGGDSDGSDPAATADRSRHAVCPLSLGGPCCRGHPRLAPSAHFFSLMLPRRLPAPAGLENKGFSGMSSVGPKKGPLAGFLGEVGKQSRGGARRARRARFGDLNACPWRPPRSVAVRARFGDFGARATARLAGPPNSPQPLAPRLRRPRLAPTAHGERGCDKRGERQRCGFRDRDGAWRRRAVVVAPELVLRGADDAAGGVVGQ</sequence>
<accession>A0A518K3Y3</accession>
<dbReference type="Proteomes" id="UP000316426">
    <property type="component" value="Chromosome"/>
</dbReference>
<organism evidence="2 3">
    <name type="scientific">Botrimarina mediterranea</name>
    <dbReference type="NCBI Taxonomy" id="2528022"/>
    <lineage>
        <taxon>Bacteria</taxon>
        <taxon>Pseudomonadati</taxon>
        <taxon>Planctomycetota</taxon>
        <taxon>Planctomycetia</taxon>
        <taxon>Pirellulales</taxon>
        <taxon>Lacipirellulaceae</taxon>
        <taxon>Botrimarina</taxon>
    </lineage>
</organism>
<protein>
    <submittedName>
        <fullName evidence="2">Uncharacterized protein</fullName>
    </submittedName>
</protein>
<evidence type="ECO:0000313" key="2">
    <source>
        <dbReference type="EMBL" id="QDV72502.1"/>
    </source>
</evidence>
<dbReference type="EMBL" id="CP036349">
    <property type="protein sequence ID" value="QDV72502.1"/>
    <property type="molecule type" value="Genomic_DNA"/>
</dbReference>